<proteinExistence type="predicted"/>
<dbReference type="InterPro" id="IPR036047">
    <property type="entry name" value="F-box-like_dom_sf"/>
</dbReference>
<dbReference type="SUPFAM" id="SSF81383">
    <property type="entry name" value="F-box domain"/>
    <property type="match status" value="1"/>
</dbReference>
<accession>A0AAD6T891</accession>
<name>A0AAD6T891_9AGAR</name>
<comment type="caution">
    <text evidence="1">The sequence shown here is derived from an EMBL/GenBank/DDBJ whole genome shotgun (WGS) entry which is preliminary data.</text>
</comment>
<evidence type="ECO:0008006" key="3">
    <source>
        <dbReference type="Google" id="ProtNLM"/>
    </source>
</evidence>
<organism evidence="1 2">
    <name type="scientific">Mycena alexandri</name>
    <dbReference type="NCBI Taxonomy" id="1745969"/>
    <lineage>
        <taxon>Eukaryota</taxon>
        <taxon>Fungi</taxon>
        <taxon>Dikarya</taxon>
        <taxon>Basidiomycota</taxon>
        <taxon>Agaricomycotina</taxon>
        <taxon>Agaricomycetes</taxon>
        <taxon>Agaricomycetidae</taxon>
        <taxon>Agaricales</taxon>
        <taxon>Marasmiineae</taxon>
        <taxon>Mycenaceae</taxon>
        <taxon>Mycena</taxon>
    </lineage>
</organism>
<evidence type="ECO:0000313" key="2">
    <source>
        <dbReference type="Proteomes" id="UP001218188"/>
    </source>
</evidence>
<evidence type="ECO:0000313" key="1">
    <source>
        <dbReference type="EMBL" id="KAJ7040691.1"/>
    </source>
</evidence>
<reference evidence="1" key="1">
    <citation type="submission" date="2023-03" db="EMBL/GenBank/DDBJ databases">
        <title>Massive genome expansion in bonnet fungi (Mycena s.s.) driven by repeated elements and novel gene families across ecological guilds.</title>
        <authorList>
            <consortium name="Lawrence Berkeley National Laboratory"/>
            <person name="Harder C.B."/>
            <person name="Miyauchi S."/>
            <person name="Viragh M."/>
            <person name="Kuo A."/>
            <person name="Thoen E."/>
            <person name="Andreopoulos B."/>
            <person name="Lu D."/>
            <person name="Skrede I."/>
            <person name="Drula E."/>
            <person name="Henrissat B."/>
            <person name="Morin E."/>
            <person name="Kohler A."/>
            <person name="Barry K."/>
            <person name="LaButti K."/>
            <person name="Morin E."/>
            <person name="Salamov A."/>
            <person name="Lipzen A."/>
            <person name="Mereny Z."/>
            <person name="Hegedus B."/>
            <person name="Baldrian P."/>
            <person name="Stursova M."/>
            <person name="Weitz H."/>
            <person name="Taylor A."/>
            <person name="Grigoriev I.V."/>
            <person name="Nagy L.G."/>
            <person name="Martin F."/>
            <person name="Kauserud H."/>
        </authorList>
    </citation>
    <scope>NUCLEOTIDE SEQUENCE</scope>
    <source>
        <strain evidence="1">CBHHK200</strain>
    </source>
</reference>
<gene>
    <name evidence="1" type="ORF">C8F04DRAFT_948236</name>
</gene>
<dbReference type="Proteomes" id="UP001218188">
    <property type="component" value="Unassembled WGS sequence"/>
</dbReference>
<dbReference type="EMBL" id="JARJCM010000020">
    <property type="protein sequence ID" value="KAJ7040691.1"/>
    <property type="molecule type" value="Genomic_DNA"/>
</dbReference>
<keyword evidence="2" id="KW-1185">Reference proteome</keyword>
<sequence>MQPFSQIPTPQCHYTRRNGLWRKKKKAACRFLHNQKAACLDTTSLIIINQVQAKIRRSLETLSCGCVTGSFIVSTIHSQFPQELVDEVIECLYDDPQSLRACSLVSRAWVPRSRSYLFKTCNLVPKGIRVFSDFVLSRNCAFLRHIRTITASGMPTITTSTHLHPSRLAGVHTCVRDEVQRRHHRGHLFIHLIRCGIHPRHAAGPRLQLRVWVEASTTP</sequence>
<dbReference type="AlphaFoldDB" id="A0AAD6T891"/>
<protein>
    <recommendedName>
        <fullName evidence="3">F-box domain-containing protein</fullName>
    </recommendedName>
</protein>